<accession>A0ABV8AA77</accession>
<name>A0ABV8AA77_9DEIO</name>
<comment type="caution">
    <text evidence="1">The sequence shown here is derived from an EMBL/GenBank/DDBJ whole genome shotgun (WGS) entry which is preliminary data.</text>
</comment>
<organism evidence="1 2">
    <name type="scientific">Deinococcus antarcticus</name>
    <dbReference type="NCBI Taxonomy" id="1298767"/>
    <lineage>
        <taxon>Bacteria</taxon>
        <taxon>Thermotogati</taxon>
        <taxon>Deinococcota</taxon>
        <taxon>Deinococci</taxon>
        <taxon>Deinococcales</taxon>
        <taxon>Deinococcaceae</taxon>
        <taxon>Deinococcus</taxon>
    </lineage>
</organism>
<evidence type="ECO:0000313" key="2">
    <source>
        <dbReference type="Proteomes" id="UP001595748"/>
    </source>
</evidence>
<reference evidence="2" key="1">
    <citation type="journal article" date="2019" name="Int. J. Syst. Evol. Microbiol.">
        <title>The Global Catalogue of Microorganisms (GCM) 10K type strain sequencing project: providing services to taxonomists for standard genome sequencing and annotation.</title>
        <authorList>
            <consortium name="The Broad Institute Genomics Platform"/>
            <consortium name="The Broad Institute Genome Sequencing Center for Infectious Disease"/>
            <person name="Wu L."/>
            <person name="Ma J."/>
        </authorList>
    </citation>
    <scope>NUCLEOTIDE SEQUENCE [LARGE SCALE GENOMIC DNA]</scope>
    <source>
        <strain evidence="2">CCTCC AB 2013263</strain>
    </source>
</reference>
<sequence length="175" mass="20022">MKSKKKRPEPEDAPASEKLRPYRLFAHPVFMAQLRALEEEVSKLKEKDPANYHKKNASKRLAAITRLIFEDSPADPTRSEYRQGHTLGTGYTHWFRAKFFQQYRLFFRYDVTSRVIVYAWVNDEQTLRAYGSRDDAYAVFGAMLGNGNPPDSWAALLAASEDLHSAETDATEGES</sequence>
<dbReference type="RefSeq" id="WP_380080513.1">
    <property type="nucleotide sequence ID" value="NZ_JBHRZF010000203.1"/>
</dbReference>
<gene>
    <name evidence="1" type="ORF">ACFOPQ_17535</name>
</gene>
<evidence type="ECO:0000313" key="1">
    <source>
        <dbReference type="EMBL" id="MFC3862569.1"/>
    </source>
</evidence>
<dbReference type="EMBL" id="JBHRZF010000203">
    <property type="protein sequence ID" value="MFC3862569.1"/>
    <property type="molecule type" value="Genomic_DNA"/>
</dbReference>
<dbReference type="Pfam" id="PF11663">
    <property type="entry name" value="Toxin_YhaV"/>
    <property type="match status" value="1"/>
</dbReference>
<proteinExistence type="predicted"/>
<protein>
    <submittedName>
        <fullName evidence="1">Type II toxin-antitoxin system YhaV family toxin</fullName>
    </submittedName>
</protein>
<dbReference type="Proteomes" id="UP001595748">
    <property type="component" value="Unassembled WGS sequence"/>
</dbReference>
<dbReference type="InterPro" id="IPR021679">
    <property type="entry name" value="Toxin_endonuclease_YhaV"/>
</dbReference>
<keyword evidence="2" id="KW-1185">Reference proteome</keyword>